<evidence type="ECO:0000313" key="2">
    <source>
        <dbReference type="EMBL" id="KIA66411.1"/>
    </source>
</evidence>
<sequence length="123" mass="12316">MRSAIATAARVAAAGISGLAFVGVVGVAGAGTAQAAPQDCVVEKGLFDASAVCQADGGSNYVLHLDCVGLYAGPAFPIYNIGPYKVLSYPFTPSGQRTTAACTGMGPGVFAFATNAYVEIYNG</sequence>
<dbReference type="GeneID" id="80365554"/>
<evidence type="ECO:0008006" key="4">
    <source>
        <dbReference type="Google" id="ProtNLM"/>
    </source>
</evidence>
<feature type="chain" id="PRO_5047012189" description="Secreted protein" evidence="1">
    <location>
        <begin position="36"/>
        <end position="123"/>
    </location>
</feature>
<accession>A0ABR4ZLW9</accession>
<gene>
    <name evidence="2" type="ORF">FG87_02170</name>
</gene>
<dbReference type="EMBL" id="JNFP01000002">
    <property type="protein sequence ID" value="KIA66411.1"/>
    <property type="molecule type" value="Genomic_DNA"/>
</dbReference>
<dbReference type="Proteomes" id="UP000031364">
    <property type="component" value="Unassembled WGS sequence"/>
</dbReference>
<dbReference type="RefSeq" id="WP_014988988.1">
    <property type="nucleotide sequence ID" value="NZ_BDCI01000007.1"/>
</dbReference>
<keyword evidence="3" id="KW-1185">Reference proteome</keyword>
<keyword evidence="1" id="KW-0732">Signal</keyword>
<proteinExistence type="predicted"/>
<feature type="signal peptide" evidence="1">
    <location>
        <begin position="1"/>
        <end position="35"/>
    </location>
</feature>
<protein>
    <recommendedName>
        <fullName evidence="4">Secreted protein</fullName>
    </recommendedName>
</protein>
<reference evidence="2 3" key="1">
    <citation type="journal article" date="2014" name="Int. J. Syst. Evol. Microbiol.">
        <title>Nocardia vulneris sp. nov., isolated from wounds of human patients in North America.</title>
        <authorList>
            <person name="Lasker B.A."/>
            <person name="Bell M."/>
            <person name="Klenk H.P."/>
            <person name="Sproer C."/>
            <person name="Schumann C."/>
            <person name="Schumann P."/>
            <person name="Brown J.M."/>
        </authorList>
    </citation>
    <scope>NUCLEOTIDE SEQUENCE [LARGE SCALE GENOMIC DNA]</scope>
    <source>
        <strain evidence="2 3">W9851</strain>
    </source>
</reference>
<evidence type="ECO:0000313" key="3">
    <source>
        <dbReference type="Proteomes" id="UP000031364"/>
    </source>
</evidence>
<name>A0ABR4ZLW9_9NOCA</name>
<organism evidence="2 3">
    <name type="scientific">Nocardia vulneris</name>
    <dbReference type="NCBI Taxonomy" id="1141657"/>
    <lineage>
        <taxon>Bacteria</taxon>
        <taxon>Bacillati</taxon>
        <taxon>Actinomycetota</taxon>
        <taxon>Actinomycetes</taxon>
        <taxon>Mycobacteriales</taxon>
        <taxon>Nocardiaceae</taxon>
        <taxon>Nocardia</taxon>
    </lineage>
</organism>
<comment type="caution">
    <text evidence="2">The sequence shown here is derived from an EMBL/GenBank/DDBJ whole genome shotgun (WGS) entry which is preliminary data.</text>
</comment>
<evidence type="ECO:0000256" key="1">
    <source>
        <dbReference type="SAM" id="SignalP"/>
    </source>
</evidence>